<gene>
    <name evidence="3" type="ORF">AGERDE_LOCUS8100</name>
</gene>
<feature type="region of interest" description="Disordered" evidence="1">
    <location>
        <begin position="154"/>
        <end position="190"/>
    </location>
</feature>
<evidence type="ECO:0000313" key="4">
    <source>
        <dbReference type="Proteomes" id="UP000789831"/>
    </source>
</evidence>
<keyword evidence="2" id="KW-0472">Membrane</keyword>
<evidence type="ECO:0000313" key="3">
    <source>
        <dbReference type="EMBL" id="CAG8580572.1"/>
    </source>
</evidence>
<keyword evidence="4" id="KW-1185">Reference proteome</keyword>
<dbReference type="AlphaFoldDB" id="A0A9N9G6D6"/>
<comment type="caution">
    <text evidence="3">The sequence shown here is derived from an EMBL/GenBank/DDBJ whole genome shotgun (WGS) entry which is preliminary data.</text>
</comment>
<name>A0A9N9G6D6_9GLOM</name>
<sequence>MEMLYTLVQGNITVYTILAIVFIFIRKNASPAPVPIMMDPVMQKLKQDILTLQNKIAQMETEAEWKSEARSSEQASIQSYRSKYSTETETLWVEFTAIFNERRKREKCSPTKMYNVLSEEIDLSPSTLAKFYQHQKSPQRTSLDKIETWIERENQKKDNSVVISGESRNNFSSNSNNFFDNSNNDDENDS</sequence>
<organism evidence="3 4">
    <name type="scientific">Ambispora gerdemannii</name>
    <dbReference type="NCBI Taxonomy" id="144530"/>
    <lineage>
        <taxon>Eukaryota</taxon>
        <taxon>Fungi</taxon>
        <taxon>Fungi incertae sedis</taxon>
        <taxon>Mucoromycota</taxon>
        <taxon>Glomeromycotina</taxon>
        <taxon>Glomeromycetes</taxon>
        <taxon>Archaeosporales</taxon>
        <taxon>Ambisporaceae</taxon>
        <taxon>Ambispora</taxon>
    </lineage>
</organism>
<dbReference type="EMBL" id="CAJVPL010001629">
    <property type="protein sequence ID" value="CAG8580572.1"/>
    <property type="molecule type" value="Genomic_DNA"/>
</dbReference>
<dbReference type="Proteomes" id="UP000789831">
    <property type="component" value="Unassembled WGS sequence"/>
</dbReference>
<accession>A0A9N9G6D6</accession>
<feature type="compositionally biased region" description="Low complexity" evidence="1">
    <location>
        <begin position="169"/>
        <end position="182"/>
    </location>
</feature>
<evidence type="ECO:0000256" key="2">
    <source>
        <dbReference type="SAM" id="Phobius"/>
    </source>
</evidence>
<reference evidence="3" key="1">
    <citation type="submission" date="2021-06" db="EMBL/GenBank/DDBJ databases">
        <authorList>
            <person name="Kallberg Y."/>
            <person name="Tangrot J."/>
            <person name="Rosling A."/>
        </authorList>
    </citation>
    <scope>NUCLEOTIDE SEQUENCE</scope>
    <source>
        <strain evidence="3">MT106</strain>
    </source>
</reference>
<proteinExistence type="predicted"/>
<evidence type="ECO:0000256" key="1">
    <source>
        <dbReference type="SAM" id="MobiDB-lite"/>
    </source>
</evidence>
<protein>
    <submittedName>
        <fullName evidence="3">6862_t:CDS:1</fullName>
    </submittedName>
</protein>
<keyword evidence="2" id="KW-0812">Transmembrane</keyword>
<feature type="transmembrane region" description="Helical" evidence="2">
    <location>
        <begin position="6"/>
        <end position="25"/>
    </location>
</feature>
<keyword evidence="2" id="KW-1133">Transmembrane helix</keyword>
<dbReference type="OrthoDB" id="2400707at2759"/>